<accession>A0ACB6QX98</accession>
<dbReference type="EMBL" id="MU003506">
    <property type="protein sequence ID" value="KAF2470907.1"/>
    <property type="molecule type" value="Genomic_DNA"/>
</dbReference>
<gene>
    <name evidence="1" type="ORF">BDR25DRAFT_314088</name>
</gene>
<proteinExistence type="predicted"/>
<comment type="caution">
    <text evidence="1">The sequence shown here is derived from an EMBL/GenBank/DDBJ whole genome shotgun (WGS) entry which is preliminary data.</text>
</comment>
<keyword evidence="2" id="KW-1185">Reference proteome</keyword>
<protein>
    <submittedName>
        <fullName evidence="1">Uncharacterized protein</fullName>
    </submittedName>
</protein>
<evidence type="ECO:0000313" key="1">
    <source>
        <dbReference type="EMBL" id="KAF2470907.1"/>
    </source>
</evidence>
<name>A0ACB6QX98_9PLEO</name>
<evidence type="ECO:0000313" key="2">
    <source>
        <dbReference type="Proteomes" id="UP000799755"/>
    </source>
</evidence>
<sequence length="340" mass="39072">MQWHTISSLDLSANNSDIKDCFRVHRTFREVHQWYCRSAESLARFEILSEAFATIADFQPTLDVFYADILGFYKHVYKFVRQNGWKQMHVIPLRRREEWLSRVKRIEEEQTAKHHKAITSWLKTGDSEQLFLFESVSGEGAKYPGTCGWFLKNSKVKSWFQRKPDNQVLWLQGKPRSRKSVISTQVVKFIQAAQFLQTSASSVVLKEQNVLAEHAVATITCLLSGLEVFGEQYDESRRCVRLVKGLHDLHVYATEHWSECLLSSTKSMDEFLNAEAALLAECNSELSTKISPLFASALEGGFTEDGRVGLGIDVDIEVFRTFHLWIYTPPDPENVNPEEK</sequence>
<dbReference type="Proteomes" id="UP000799755">
    <property type="component" value="Unassembled WGS sequence"/>
</dbReference>
<reference evidence="1" key="1">
    <citation type="journal article" date="2020" name="Stud. Mycol.">
        <title>101 Dothideomycetes genomes: a test case for predicting lifestyles and emergence of pathogens.</title>
        <authorList>
            <person name="Haridas S."/>
            <person name="Albert R."/>
            <person name="Binder M."/>
            <person name="Bloem J."/>
            <person name="Labutti K."/>
            <person name="Salamov A."/>
            <person name="Andreopoulos B."/>
            <person name="Baker S."/>
            <person name="Barry K."/>
            <person name="Bills G."/>
            <person name="Bluhm B."/>
            <person name="Cannon C."/>
            <person name="Castanera R."/>
            <person name="Culley D."/>
            <person name="Daum C."/>
            <person name="Ezra D."/>
            <person name="Gonzalez J."/>
            <person name="Henrissat B."/>
            <person name="Kuo A."/>
            <person name="Liang C."/>
            <person name="Lipzen A."/>
            <person name="Lutzoni F."/>
            <person name="Magnuson J."/>
            <person name="Mondo S."/>
            <person name="Nolan M."/>
            <person name="Ohm R."/>
            <person name="Pangilinan J."/>
            <person name="Park H.-J."/>
            <person name="Ramirez L."/>
            <person name="Alfaro M."/>
            <person name="Sun H."/>
            <person name="Tritt A."/>
            <person name="Yoshinaga Y."/>
            <person name="Zwiers L.-H."/>
            <person name="Turgeon B."/>
            <person name="Goodwin S."/>
            <person name="Spatafora J."/>
            <person name="Crous P."/>
            <person name="Grigoriev I."/>
        </authorList>
    </citation>
    <scope>NUCLEOTIDE SEQUENCE</scope>
    <source>
        <strain evidence="1">ATCC 200398</strain>
    </source>
</reference>
<organism evidence="1 2">
    <name type="scientific">Lindgomyces ingoldianus</name>
    <dbReference type="NCBI Taxonomy" id="673940"/>
    <lineage>
        <taxon>Eukaryota</taxon>
        <taxon>Fungi</taxon>
        <taxon>Dikarya</taxon>
        <taxon>Ascomycota</taxon>
        <taxon>Pezizomycotina</taxon>
        <taxon>Dothideomycetes</taxon>
        <taxon>Pleosporomycetidae</taxon>
        <taxon>Pleosporales</taxon>
        <taxon>Lindgomycetaceae</taxon>
        <taxon>Lindgomyces</taxon>
    </lineage>
</organism>